<dbReference type="Proteomes" id="UP000030686">
    <property type="component" value="Unassembled WGS sequence"/>
</dbReference>
<proteinExistence type="predicted"/>
<sequence length="71" mass="8059">MSRAVSLDTLAYISAAELHAAISSFEIKDVEKALKLRLDQRDKETKSLSRLLLFLPQLLVEYLKLIDEALN</sequence>
<organism evidence="1 2">
    <name type="scientific">Penicillium roqueforti (strain FM164)</name>
    <dbReference type="NCBI Taxonomy" id="1365484"/>
    <lineage>
        <taxon>Eukaryota</taxon>
        <taxon>Fungi</taxon>
        <taxon>Dikarya</taxon>
        <taxon>Ascomycota</taxon>
        <taxon>Pezizomycotina</taxon>
        <taxon>Eurotiomycetes</taxon>
        <taxon>Eurotiomycetidae</taxon>
        <taxon>Eurotiales</taxon>
        <taxon>Aspergillaceae</taxon>
        <taxon>Penicillium</taxon>
    </lineage>
</organism>
<keyword evidence="2" id="KW-1185">Reference proteome</keyword>
<evidence type="ECO:0000313" key="2">
    <source>
        <dbReference type="Proteomes" id="UP000030686"/>
    </source>
</evidence>
<gene>
    <name evidence="1" type="ORF">PROQFM164_S02g001602</name>
</gene>
<reference evidence="1" key="1">
    <citation type="journal article" date="2014" name="Nat. Commun.">
        <title>Multiple recent horizontal transfers of a large genomic region in cheese making fungi.</title>
        <authorList>
            <person name="Cheeseman K."/>
            <person name="Ropars J."/>
            <person name="Renault P."/>
            <person name="Dupont J."/>
            <person name="Gouzy J."/>
            <person name="Branca A."/>
            <person name="Abraham A.L."/>
            <person name="Ceppi M."/>
            <person name="Conseiller E."/>
            <person name="Debuchy R."/>
            <person name="Malagnac F."/>
            <person name="Goarin A."/>
            <person name="Silar P."/>
            <person name="Lacoste S."/>
            <person name="Sallet E."/>
            <person name="Bensimon A."/>
            <person name="Giraud T."/>
            <person name="Brygoo Y."/>
        </authorList>
    </citation>
    <scope>NUCLEOTIDE SEQUENCE [LARGE SCALE GENOMIC DNA]</scope>
    <source>
        <strain evidence="1">FM164</strain>
    </source>
</reference>
<dbReference type="EMBL" id="HG792016">
    <property type="protein sequence ID" value="CDM31452.1"/>
    <property type="molecule type" value="Genomic_DNA"/>
</dbReference>
<name>W6QPD0_PENRF</name>
<evidence type="ECO:0000313" key="1">
    <source>
        <dbReference type="EMBL" id="CDM31452.1"/>
    </source>
</evidence>
<accession>W6QPD0</accession>
<dbReference type="AlphaFoldDB" id="W6QPD0"/>
<protein>
    <submittedName>
        <fullName evidence="1">Genomic scaffold, ProqFM164S02</fullName>
    </submittedName>
</protein>